<dbReference type="PANTHER" id="PTHR21180">
    <property type="entry name" value="ENDONUCLEASE/EXONUCLEASE/PHOSPHATASE FAMILY DOMAIN-CONTAINING PROTEIN 1"/>
    <property type="match status" value="1"/>
</dbReference>
<evidence type="ECO:0000256" key="1">
    <source>
        <dbReference type="SAM" id="Phobius"/>
    </source>
</evidence>
<dbReference type="GO" id="GO:0003677">
    <property type="term" value="F:DNA binding"/>
    <property type="evidence" value="ECO:0007669"/>
    <property type="project" value="UniProtKB-KW"/>
</dbReference>
<sequence length="169" mass="18597">MWNLTREEQTVLIFLSGVFLVGMGIKLLGGIPRSQNLSLPTSNSLVKVKIGGAVRKPGWYSLSEGSLVIEAVKKAGGALPQADLSRLNLDSRLKDEDEIWIPGEKIDINRASPHQLTYLPGIGPILAQRIVEYRQKKGPFQDLSDLEKVPGIGKLKLEKIKGKICLDEK</sequence>
<dbReference type="GO" id="GO:0006281">
    <property type="term" value="P:DNA repair"/>
    <property type="evidence" value="ECO:0007669"/>
    <property type="project" value="InterPro"/>
</dbReference>
<feature type="domain" description="Helix-hairpin-helix DNA-binding motif class 1" evidence="2">
    <location>
        <begin position="114"/>
        <end position="133"/>
    </location>
</feature>
<dbReference type="InterPro" id="IPR010994">
    <property type="entry name" value="RuvA_2-like"/>
</dbReference>
<dbReference type="SMART" id="SM00278">
    <property type="entry name" value="HhH1"/>
    <property type="match status" value="2"/>
</dbReference>
<evidence type="ECO:0000313" key="4">
    <source>
        <dbReference type="Proteomes" id="UP000316925"/>
    </source>
</evidence>
<feature type="domain" description="Helix-hairpin-helix DNA-binding motif class 1" evidence="2">
    <location>
        <begin position="144"/>
        <end position="163"/>
    </location>
</feature>
<dbReference type="GO" id="GO:0015627">
    <property type="term" value="C:type II protein secretion system complex"/>
    <property type="evidence" value="ECO:0007669"/>
    <property type="project" value="TreeGrafter"/>
</dbReference>
<dbReference type="Pfam" id="PF12836">
    <property type="entry name" value="HHH_3"/>
    <property type="match status" value="1"/>
</dbReference>
<comment type="caution">
    <text evidence="3">The sequence shown here is derived from an EMBL/GenBank/DDBJ whole genome shotgun (WGS) entry which is preliminary data.</text>
</comment>
<keyword evidence="1" id="KW-1133">Transmembrane helix</keyword>
<name>A0A523YRD6_UNCAE</name>
<dbReference type="SUPFAM" id="SSF47781">
    <property type="entry name" value="RuvA domain 2-like"/>
    <property type="match status" value="1"/>
</dbReference>
<proteinExistence type="predicted"/>
<dbReference type="Pfam" id="PF10531">
    <property type="entry name" value="SLBB"/>
    <property type="match status" value="1"/>
</dbReference>
<dbReference type="PANTHER" id="PTHR21180:SF32">
    <property type="entry name" value="ENDONUCLEASE_EXONUCLEASE_PHOSPHATASE FAMILY DOMAIN-CONTAINING PROTEIN 1"/>
    <property type="match status" value="1"/>
</dbReference>
<accession>A0A523YRD6</accession>
<dbReference type="Proteomes" id="UP000316925">
    <property type="component" value="Unassembled WGS sequence"/>
</dbReference>
<dbReference type="EMBL" id="SOIJ01000040">
    <property type="protein sequence ID" value="TET94048.1"/>
    <property type="molecule type" value="Genomic_DNA"/>
</dbReference>
<reference evidence="3 4" key="1">
    <citation type="submission" date="2019-03" db="EMBL/GenBank/DDBJ databases">
        <title>Metabolic potential of uncultured bacteria and archaea associated with petroleum seepage in deep-sea sediments.</title>
        <authorList>
            <person name="Dong X."/>
            <person name="Hubert C."/>
        </authorList>
    </citation>
    <scope>NUCLEOTIDE SEQUENCE [LARGE SCALE GENOMIC DNA]</scope>
    <source>
        <strain evidence="3">E29_bin28</strain>
    </source>
</reference>
<dbReference type="InterPro" id="IPR051675">
    <property type="entry name" value="Endo/Exo/Phosphatase_dom_1"/>
</dbReference>
<evidence type="ECO:0000259" key="2">
    <source>
        <dbReference type="SMART" id="SM00278"/>
    </source>
</evidence>
<keyword evidence="1" id="KW-0472">Membrane</keyword>
<evidence type="ECO:0000313" key="3">
    <source>
        <dbReference type="EMBL" id="TET94048.1"/>
    </source>
</evidence>
<gene>
    <name evidence="3" type="ORF">E3J33_00780</name>
</gene>
<feature type="transmembrane region" description="Helical" evidence="1">
    <location>
        <begin position="12"/>
        <end position="29"/>
    </location>
</feature>
<dbReference type="NCBIfam" id="TIGR00426">
    <property type="entry name" value="competence protein ComEA helix-hairpin-helix repeat region"/>
    <property type="match status" value="1"/>
</dbReference>
<dbReference type="AlphaFoldDB" id="A0A523YRD6"/>
<dbReference type="InterPro" id="IPR003583">
    <property type="entry name" value="Hlx-hairpin-Hlx_DNA-bd_motif"/>
</dbReference>
<protein>
    <submittedName>
        <fullName evidence="3">ComEA family DNA-binding protein</fullName>
    </submittedName>
</protein>
<dbReference type="Gene3D" id="3.10.560.10">
    <property type="entry name" value="Outer membrane lipoprotein wza domain like"/>
    <property type="match status" value="1"/>
</dbReference>
<dbReference type="InterPro" id="IPR004509">
    <property type="entry name" value="Competence_ComEA_HhH"/>
</dbReference>
<keyword evidence="1" id="KW-0812">Transmembrane</keyword>
<keyword evidence="3" id="KW-0238">DNA-binding</keyword>
<dbReference type="Gene3D" id="1.10.150.310">
    <property type="entry name" value="Tex RuvX-like domain-like"/>
    <property type="match status" value="1"/>
</dbReference>
<organism evidence="3 4">
    <name type="scientific">Aerophobetes bacterium</name>
    <dbReference type="NCBI Taxonomy" id="2030807"/>
    <lineage>
        <taxon>Bacteria</taxon>
        <taxon>Candidatus Aerophobota</taxon>
    </lineage>
</organism>
<dbReference type="GO" id="GO:0015628">
    <property type="term" value="P:protein secretion by the type II secretion system"/>
    <property type="evidence" value="ECO:0007669"/>
    <property type="project" value="TreeGrafter"/>
</dbReference>
<dbReference type="InterPro" id="IPR019554">
    <property type="entry name" value="Soluble_ligand-bd"/>
</dbReference>